<dbReference type="EMBL" id="BMYV01000002">
    <property type="protein sequence ID" value="GGX67356.1"/>
    <property type="molecule type" value="Genomic_DNA"/>
</dbReference>
<evidence type="ECO:0000313" key="3">
    <source>
        <dbReference type="Proteomes" id="UP000600865"/>
    </source>
</evidence>
<dbReference type="GO" id="GO:0019867">
    <property type="term" value="C:outer membrane"/>
    <property type="evidence" value="ECO:0007669"/>
    <property type="project" value="InterPro"/>
</dbReference>
<dbReference type="GO" id="GO:0043165">
    <property type="term" value="P:Gram-negative-bacterium-type cell outer membrane assembly"/>
    <property type="evidence" value="ECO:0007669"/>
    <property type="project" value="InterPro"/>
</dbReference>
<dbReference type="RefSeq" id="WP_189584156.1">
    <property type="nucleotide sequence ID" value="NZ_BMYV01000002.1"/>
</dbReference>
<dbReference type="InterPro" id="IPR007485">
    <property type="entry name" value="LPS_assembly_LptE"/>
</dbReference>
<dbReference type="Gene3D" id="3.30.160.150">
    <property type="entry name" value="Lipoprotein like domain"/>
    <property type="match status" value="1"/>
</dbReference>
<feature type="chain" id="PRO_5037617436" description="LPS-assembly lipoprotein" evidence="1">
    <location>
        <begin position="28"/>
        <end position="184"/>
    </location>
</feature>
<gene>
    <name evidence="2" type="ORF">GCM10011309_16310</name>
</gene>
<organism evidence="2 3">
    <name type="scientific">Litorimonas cladophorae</name>
    <dbReference type="NCBI Taxonomy" id="1220491"/>
    <lineage>
        <taxon>Bacteria</taxon>
        <taxon>Pseudomonadati</taxon>
        <taxon>Pseudomonadota</taxon>
        <taxon>Alphaproteobacteria</taxon>
        <taxon>Maricaulales</taxon>
        <taxon>Robiginitomaculaceae</taxon>
    </lineage>
</organism>
<dbReference type="AlphaFoldDB" id="A0A918KMG9"/>
<dbReference type="Pfam" id="PF04390">
    <property type="entry name" value="LptE"/>
    <property type="match status" value="1"/>
</dbReference>
<dbReference type="PROSITE" id="PS51257">
    <property type="entry name" value="PROKAR_LIPOPROTEIN"/>
    <property type="match status" value="1"/>
</dbReference>
<sequence>MMRTLFTSLAVTTTLLLSGCGFTPMHATGSSGKTLQDVVVNTKKVTNVADNNAGFLITQRLRDRIGVPSSSTRYTLEVTPKYRRARLGLTDGDVASRYDVTVQARWKLINNKNGRVLGSGSVSTVSTFGAPAGPYGVITADNVGVEQAATETADKLVIEMARAFAKRDKKRAEEKKKLDAAAQP</sequence>
<evidence type="ECO:0000256" key="1">
    <source>
        <dbReference type="SAM" id="SignalP"/>
    </source>
</evidence>
<dbReference type="Proteomes" id="UP000600865">
    <property type="component" value="Unassembled WGS sequence"/>
</dbReference>
<reference evidence="2 3" key="1">
    <citation type="journal article" date="2014" name="Int. J. Syst. Evol. Microbiol.">
        <title>Complete genome sequence of Corynebacterium casei LMG S-19264T (=DSM 44701T), isolated from a smear-ripened cheese.</title>
        <authorList>
            <consortium name="US DOE Joint Genome Institute (JGI-PGF)"/>
            <person name="Walter F."/>
            <person name="Albersmeier A."/>
            <person name="Kalinowski J."/>
            <person name="Ruckert C."/>
        </authorList>
    </citation>
    <scope>NUCLEOTIDE SEQUENCE [LARGE SCALE GENOMIC DNA]</scope>
    <source>
        <strain evidence="2 3">KCTC 23968</strain>
    </source>
</reference>
<protein>
    <recommendedName>
        <fullName evidence="4">LPS-assembly lipoprotein</fullName>
    </recommendedName>
</protein>
<keyword evidence="3" id="KW-1185">Reference proteome</keyword>
<name>A0A918KMG9_9PROT</name>
<comment type="caution">
    <text evidence="2">The sequence shown here is derived from an EMBL/GenBank/DDBJ whole genome shotgun (WGS) entry which is preliminary data.</text>
</comment>
<proteinExistence type="predicted"/>
<feature type="signal peptide" evidence="1">
    <location>
        <begin position="1"/>
        <end position="27"/>
    </location>
</feature>
<evidence type="ECO:0008006" key="4">
    <source>
        <dbReference type="Google" id="ProtNLM"/>
    </source>
</evidence>
<keyword evidence="1" id="KW-0732">Signal</keyword>
<accession>A0A918KMG9</accession>
<evidence type="ECO:0000313" key="2">
    <source>
        <dbReference type="EMBL" id="GGX67356.1"/>
    </source>
</evidence>